<dbReference type="RefSeq" id="WP_090470154.1">
    <property type="nucleotide sequence ID" value="NZ_CACVNK010000002.1"/>
</dbReference>
<keyword evidence="1" id="KW-0175">Coiled coil</keyword>
<dbReference type="InterPro" id="IPR051805">
    <property type="entry name" value="Dehydratase_Activator_Redct"/>
</dbReference>
<dbReference type="AlphaFoldDB" id="A0A1I7FSQ8"/>
<accession>A0A1I7FSQ8</accession>
<proteinExistence type="predicted"/>
<feature type="domain" description="DUF2229" evidence="2">
    <location>
        <begin position="19"/>
        <end position="224"/>
    </location>
</feature>
<dbReference type="InterPro" id="IPR018709">
    <property type="entry name" value="CoA_activase_DUF2229"/>
</dbReference>
<keyword evidence="4" id="KW-1185">Reference proteome</keyword>
<dbReference type="EMBL" id="FPBT01000003">
    <property type="protein sequence ID" value="SFU39242.1"/>
    <property type="molecule type" value="Genomic_DNA"/>
</dbReference>
<dbReference type="PANTHER" id="PTHR32329:SF2">
    <property type="entry name" value="BIFUNCTIONAL PROTEIN [INCLUDES 2-HYDROXYACYL-COA DEHYDRATASE (N-TER) AND ITS ACTIVATOR DOMAIN (C_TERM)"/>
    <property type="match status" value="1"/>
</dbReference>
<evidence type="ECO:0000259" key="2">
    <source>
        <dbReference type="Pfam" id="PF09989"/>
    </source>
</evidence>
<evidence type="ECO:0000256" key="1">
    <source>
        <dbReference type="SAM" id="Coils"/>
    </source>
</evidence>
<evidence type="ECO:0000313" key="4">
    <source>
        <dbReference type="Proteomes" id="UP000198817"/>
    </source>
</evidence>
<dbReference type="GO" id="GO:0016301">
    <property type="term" value="F:kinase activity"/>
    <property type="evidence" value="ECO:0007669"/>
    <property type="project" value="UniProtKB-KW"/>
</dbReference>
<keyword evidence="3" id="KW-0808">Transferase</keyword>
<dbReference type="Proteomes" id="UP000198817">
    <property type="component" value="Unassembled WGS sequence"/>
</dbReference>
<feature type="coiled-coil region" evidence="1">
    <location>
        <begin position="157"/>
        <end position="184"/>
    </location>
</feature>
<sequence>MKQKKYKPNPLFHDKEPLTIGIPRALLYPRQITMWKTFFEELGMKIVVSPPTNRRILENGTKAAIDEMCLAVKIYLGHVEELAGHCDMILVPRIVDYGIRRNMCTTFEGLPDIVSNIFRGRNLRILSYSVDVQCREKEESAFLEMGRRLGVPGPKAKRAYRNSQKAMENEIAELAKKTEALYRQKDRLRVAVAGHSYIIEDEYIGKPVLDALRQLDVLPIRSDLVNRKKARATAHELSPTLKWELSKELAGSLAMHINDLDGIILLSCYPCALDSMVNEMIIRKAYGKRVPILQLTLDAQSGTAGVETRLESFIDILRMNHGDTEDRLNEEAERRAVAACAGTKRDQREGEMA</sequence>
<dbReference type="Pfam" id="PF09989">
    <property type="entry name" value="DUF2229"/>
    <property type="match status" value="1"/>
</dbReference>
<dbReference type="OrthoDB" id="9780120at2"/>
<keyword evidence="3" id="KW-0418">Kinase</keyword>
<gene>
    <name evidence="3" type="ORF">SAMN05216508_103128</name>
</gene>
<protein>
    <submittedName>
        <fullName evidence="3">Predicted nucleotide-binding protein, sugar kinase/HSP70/actin superfamily</fullName>
    </submittedName>
</protein>
<organism evidence="3 4">
    <name type="scientific">Eubacterium pyruvativorans</name>
    <dbReference type="NCBI Taxonomy" id="155865"/>
    <lineage>
        <taxon>Bacteria</taxon>
        <taxon>Bacillati</taxon>
        <taxon>Bacillota</taxon>
        <taxon>Clostridia</taxon>
        <taxon>Eubacteriales</taxon>
        <taxon>Eubacteriaceae</taxon>
        <taxon>Eubacterium</taxon>
    </lineage>
</organism>
<evidence type="ECO:0000313" key="3">
    <source>
        <dbReference type="EMBL" id="SFU39242.1"/>
    </source>
</evidence>
<dbReference type="Gene3D" id="3.40.50.11900">
    <property type="match status" value="1"/>
</dbReference>
<dbReference type="PANTHER" id="PTHR32329">
    <property type="entry name" value="BIFUNCTIONAL PROTEIN [INCLUDES 2-HYDROXYACYL-COA DEHYDRATASE (N-TER) AND ITS ACTIVATOR DOMAIN (C_TERM)-RELATED"/>
    <property type="match status" value="1"/>
</dbReference>
<name>A0A1I7FSQ8_9FIRM</name>
<reference evidence="3 4" key="1">
    <citation type="submission" date="2016-10" db="EMBL/GenBank/DDBJ databases">
        <authorList>
            <person name="de Groot N.N."/>
        </authorList>
    </citation>
    <scope>NUCLEOTIDE SEQUENCE [LARGE SCALE GENOMIC DNA]</scope>
    <source>
        <strain evidence="3 4">KHGC13</strain>
    </source>
</reference>
<dbReference type="STRING" id="155865.SAMN05216515_103128"/>